<organism evidence="2 3">
    <name type="scientific">Sinorhizobium psoraleae</name>
    <dbReference type="NCBI Taxonomy" id="520838"/>
    <lineage>
        <taxon>Bacteria</taxon>
        <taxon>Pseudomonadati</taxon>
        <taxon>Pseudomonadota</taxon>
        <taxon>Alphaproteobacteria</taxon>
        <taxon>Hyphomicrobiales</taxon>
        <taxon>Rhizobiaceae</taxon>
        <taxon>Sinorhizobium/Ensifer group</taxon>
        <taxon>Sinorhizobium</taxon>
    </lineage>
</organism>
<evidence type="ECO:0000313" key="3">
    <source>
        <dbReference type="Proteomes" id="UP001079430"/>
    </source>
</evidence>
<reference evidence="2" key="1">
    <citation type="submission" date="2022-10" db="EMBL/GenBank/DDBJ databases">
        <title>Whole genome sequencing of three plant growth promoting bacteria isolated from Vachellia tortilis subsp. raddiana in Morocco.</title>
        <authorList>
            <person name="Hnini M."/>
            <person name="Zouagui R."/>
            <person name="Zouagui H."/>
            <person name="Chemao Elfihri M.-W."/>
            <person name="Ibrahimi A."/>
            <person name="Sbabou L."/>
            <person name="Aurag J."/>
        </authorList>
    </citation>
    <scope>NUCLEOTIDE SEQUENCE</scope>
    <source>
        <strain evidence="2">LMR678</strain>
    </source>
</reference>
<gene>
    <name evidence="2" type="ORF">O3W52_01870</name>
</gene>
<protein>
    <submittedName>
        <fullName evidence="2">Uncharacterized protein</fullName>
    </submittedName>
</protein>
<name>A0ABT4KAJ5_9HYPH</name>
<feature type="compositionally biased region" description="Basic residues" evidence="1">
    <location>
        <begin position="112"/>
        <end position="121"/>
    </location>
</feature>
<dbReference type="Proteomes" id="UP001079430">
    <property type="component" value="Unassembled WGS sequence"/>
</dbReference>
<accession>A0ABT4KAJ5</accession>
<comment type="caution">
    <text evidence="2">The sequence shown here is derived from an EMBL/GenBank/DDBJ whole genome shotgun (WGS) entry which is preliminary data.</text>
</comment>
<evidence type="ECO:0000256" key="1">
    <source>
        <dbReference type="SAM" id="MobiDB-lite"/>
    </source>
</evidence>
<proteinExistence type="predicted"/>
<dbReference type="RefSeq" id="WP_269275007.1">
    <property type="nucleotide sequence ID" value="NZ_JAPVOI010000003.1"/>
</dbReference>
<keyword evidence="3" id="KW-1185">Reference proteome</keyword>
<evidence type="ECO:0000313" key="2">
    <source>
        <dbReference type="EMBL" id="MCZ4088859.1"/>
    </source>
</evidence>
<sequence length="121" mass="13364">MSGIPSAVYVDTGFADFITLHQAGEVFNIYEAHVALEKLETIVERRDSYKVDASMVKDIVGVEAFGKRMLISLAKSSHRRPEYHYSKRVSGPVALHRVMNGNGNGNGVKSQPTKKNKKAES</sequence>
<feature type="region of interest" description="Disordered" evidence="1">
    <location>
        <begin position="96"/>
        <end position="121"/>
    </location>
</feature>
<dbReference type="EMBL" id="JAPVOI010000003">
    <property type="protein sequence ID" value="MCZ4088859.1"/>
    <property type="molecule type" value="Genomic_DNA"/>
</dbReference>